<evidence type="ECO:0000313" key="1">
    <source>
        <dbReference type="EMBL" id="RFU39966.1"/>
    </source>
</evidence>
<dbReference type="EMBL" id="QURH01000316">
    <property type="protein sequence ID" value="RFU39966.1"/>
    <property type="molecule type" value="Genomic_DNA"/>
</dbReference>
<protein>
    <submittedName>
        <fullName evidence="1">Uncharacterized protein</fullName>
    </submittedName>
</protein>
<dbReference type="Proteomes" id="UP000261811">
    <property type="component" value="Unassembled WGS sequence"/>
</dbReference>
<name>A0A372JJH5_9ACTN</name>
<evidence type="ECO:0000313" key="2">
    <source>
        <dbReference type="Proteomes" id="UP000261811"/>
    </source>
</evidence>
<reference evidence="1 2" key="1">
    <citation type="submission" date="2018-08" db="EMBL/GenBank/DDBJ databases">
        <title>Actinomadura jelena sp. nov., a novel Actinomycete isolated from soil in Chad.</title>
        <authorList>
            <person name="Shi L."/>
        </authorList>
    </citation>
    <scope>NUCLEOTIDE SEQUENCE [LARGE SCALE GENOMIC DNA]</scope>
    <source>
        <strain evidence="1 2">NEAU-G17</strain>
    </source>
</reference>
<gene>
    <name evidence="1" type="ORF">DZF91_19905</name>
</gene>
<dbReference type="Pfam" id="PF18143">
    <property type="entry name" value="HAD_SAK_2"/>
    <property type="match status" value="1"/>
</dbReference>
<accession>A0A372JJH5</accession>
<sequence length="186" mass="21479">MGGVPRPGSRPTARPLLYLDIDGVLNPVSPDPDQFTQHSIEGLTVSISSEHRGWLKELAECYELVWATTWEHHANEHIGPLLGLPELPVVEFSTYRRQPGDPRFRIIQLLEMRKWAPILRHADGRPFAWIDDVIPMRIKRQALPYRGIKLIHVNPHEGVRRRHVDELLAWSPRRRRSGSVDLPHDQ</sequence>
<comment type="caution">
    <text evidence="1">The sequence shown here is derived from an EMBL/GenBank/DDBJ whole genome shotgun (WGS) entry which is preliminary data.</text>
</comment>
<dbReference type="AlphaFoldDB" id="A0A372JJH5"/>
<dbReference type="OrthoDB" id="5124141at2"/>
<organism evidence="1 2">
    <name type="scientific">Actinomadura logoneensis</name>
    <dbReference type="NCBI Taxonomy" id="2293572"/>
    <lineage>
        <taxon>Bacteria</taxon>
        <taxon>Bacillati</taxon>
        <taxon>Actinomycetota</taxon>
        <taxon>Actinomycetes</taxon>
        <taxon>Streptosporangiales</taxon>
        <taxon>Thermomonosporaceae</taxon>
        <taxon>Actinomadura</taxon>
    </lineage>
</organism>
<keyword evidence="2" id="KW-1185">Reference proteome</keyword>
<proteinExistence type="predicted"/>